<dbReference type="InterPro" id="IPR011032">
    <property type="entry name" value="GroES-like_sf"/>
</dbReference>
<dbReference type="PANTHER" id="PTHR43350">
    <property type="entry name" value="NAD-DEPENDENT ALCOHOL DEHYDROGENASE"/>
    <property type="match status" value="1"/>
</dbReference>
<evidence type="ECO:0000256" key="4">
    <source>
        <dbReference type="ARBA" id="ARBA00022833"/>
    </source>
</evidence>
<sequence length="325" mass="33536">MKAAVLVGPHRWVVDEVPDPVPGPGQVLIGTHVAAICGSDLHAAGEAQGALAPGAPGHEAVGTVLSSRTDALAPGARVLCAPPAATARCFAQLQVLPAESVVPLPATCAAHTMVTAQQLGTAIFALKRFWPSSLGAGTGRSAAVLGCGPAGLAFVQLLRRAGFAPILASDTSPVRLAAASEFGATSVVRAPDEDALAAALELTAGVGIELVIEAAGRDVTRHQAMRMVRLDGRIGLFGLEEHPGLSTFPLAEVFRRRPTVEMAWGAQFEPGLSSMHTAVQLILSDPEPAKRLVSHRFPLERIGEAFELARDPARGSLKVAVEPAG</sequence>
<dbReference type="Pfam" id="PF00107">
    <property type="entry name" value="ADH_zinc_N"/>
    <property type="match status" value="1"/>
</dbReference>
<accession>A0ABY7JZ32</accession>
<dbReference type="SUPFAM" id="SSF51735">
    <property type="entry name" value="NAD(P)-binding Rossmann-fold domains"/>
    <property type="match status" value="1"/>
</dbReference>
<dbReference type="RefSeq" id="WP_269442858.1">
    <property type="nucleotide sequence ID" value="NZ_CP097463.1"/>
</dbReference>
<comment type="cofactor">
    <cofactor evidence="1">
        <name>Zn(2+)</name>
        <dbReference type="ChEBI" id="CHEBI:29105"/>
    </cofactor>
</comment>
<evidence type="ECO:0000256" key="5">
    <source>
        <dbReference type="ARBA" id="ARBA00023002"/>
    </source>
</evidence>
<protein>
    <submittedName>
        <fullName evidence="7">Zinc-binding dehydrogenase</fullName>
    </submittedName>
</protein>
<dbReference type="InterPro" id="IPR020843">
    <property type="entry name" value="ER"/>
</dbReference>
<keyword evidence="5" id="KW-0560">Oxidoreductase</keyword>
<feature type="domain" description="Enoyl reductase (ER)" evidence="6">
    <location>
        <begin position="8"/>
        <end position="321"/>
    </location>
</feature>
<dbReference type="PANTHER" id="PTHR43350:SF19">
    <property type="entry name" value="D-GULOSIDE 3-DEHYDROGENASE"/>
    <property type="match status" value="1"/>
</dbReference>
<evidence type="ECO:0000313" key="8">
    <source>
        <dbReference type="Proteomes" id="UP001164693"/>
    </source>
</evidence>
<organism evidence="7 8">
    <name type="scientific">Jatrophihabitans cynanchi</name>
    <dbReference type="NCBI Taxonomy" id="2944128"/>
    <lineage>
        <taxon>Bacteria</taxon>
        <taxon>Bacillati</taxon>
        <taxon>Actinomycetota</taxon>
        <taxon>Actinomycetes</taxon>
        <taxon>Jatrophihabitantales</taxon>
        <taxon>Jatrophihabitantaceae</taxon>
        <taxon>Jatrophihabitans</taxon>
    </lineage>
</organism>
<dbReference type="Proteomes" id="UP001164693">
    <property type="component" value="Chromosome"/>
</dbReference>
<evidence type="ECO:0000256" key="3">
    <source>
        <dbReference type="ARBA" id="ARBA00022723"/>
    </source>
</evidence>
<evidence type="ECO:0000256" key="2">
    <source>
        <dbReference type="ARBA" id="ARBA00008072"/>
    </source>
</evidence>
<evidence type="ECO:0000256" key="1">
    <source>
        <dbReference type="ARBA" id="ARBA00001947"/>
    </source>
</evidence>
<evidence type="ECO:0000313" key="7">
    <source>
        <dbReference type="EMBL" id="WAX56326.1"/>
    </source>
</evidence>
<keyword evidence="8" id="KW-1185">Reference proteome</keyword>
<dbReference type="SUPFAM" id="SSF50129">
    <property type="entry name" value="GroES-like"/>
    <property type="match status" value="1"/>
</dbReference>
<evidence type="ECO:0000259" key="6">
    <source>
        <dbReference type="SMART" id="SM00829"/>
    </source>
</evidence>
<reference evidence="7" key="1">
    <citation type="submission" date="2022-05" db="EMBL/GenBank/DDBJ databases">
        <title>Jatrophihabitans sp. SB3-54 whole genome sequence.</title>
        <authorList>
            <person name="Suh M.K."/>
            <person name="Eom M.K."/>
            <person name="Kim J.S."/>
            <person name="Kim H.S."/>
            <person name="Do H.E."/>
            <person name="Shin Y.K."/>
            <person name="Lee J.-S."/>
        </authorList>
    </citation>
    <scope>NUCLEOTIDE SEQUENCE</scope>
    <source>
        <strain evidence="7">SB3-54</strain>
    </source>
</reference>
<dbReference type="EMBL" id="CP097463">
    <property type="protein sequence ID" value="WAX56326.1"/>
    <property type="molecule type" value="Genomic_DNA"/>
</dbReference>
<gene>
    <name evidence="7" type="ORF">M6B22_17555</name>
</gene>
<proteinExistence type="inferred from homology"/>
<dbReference type="Pfam" id="PF08240">
    <property type="entry name" value="ADH_N"/>
    <property type="match status" value="1"/>
</dbReference>
<dbReference type="Gene3D" id="3.40.50.720">
    <property type="entry name" value="NAD(P)-binding Rossmann-like Domain"/>
    <property type="match status" value="1"/>
</dbReference>
<comment type="similarity">
    <text evidence="2">Belongs to the zinc-containing alcohol dehydrogenase family.</text>
</comment>
<dbReference type="InterPro" id="IPR013154">
    <property type="entry name" value="ADH-like_N"/>
</dbReference>
<dbReference type="Gene3D" id="3.90.180.10">
    <property type="entry name" value="Medium-chain alcohol dehydrogenases, catalytic domain"/>
    <property type="match status" value="2"/>
</dbReference>
<dbReference type="InterPro" id="IPR013149">
    <property type="entry name" value="ADH-like_C"/>
</dbReference>
<dbReference type="SMART" id="SM00829">
    <property type="entry name" value="PKS_ER"/>
    <property type="match status" value="1"/>
</dbReference>
<keyword evidence="3" id="KW-0479">Metal-binding</keyword>
<dbReference type="InterPro" id="IPR036291">
    <property type="entry name" value="NAD(P)-bd_dom_sf"/>
</dbReference>
<name>A0ABY7JZ32_9ACTN</name>
<keyword evidence="4" id="KW-0862">Zinc</keyword>